<feature type="domain" description="Lcl C-terminal" evidence="2">
    <location>
        <begin position="282"/>
        <end position="429"/>
    </location>
</feature>
<feature type="signal peptide" evidence="1">
    <location>
        <begin position="1"/>
        <end position="25"/>
    </location>
</feature>
<evidence type="ECO:0000259" key="2">
    <source>
        <dbReference type="Pfam" id="PF07603"/>
    </source>
</evidence>
<reference evidence="3 4" key="1">
    <citation type="submission" date="2022-11" db="EMBL/GenBank/DDBJ databases">
        <title>Viruses from the air-sea interface of a natural surface slick.</title>
        <authorList>
            <person name="Rahlff J."/>
            <person name="Holmfeldt K."/>
        </authorList>
    </citation>
    <scope>NUCLEOTIDE SEQUENCE [LARGE SCALE GENOMIC DNA]</scope>
    <source>
        <strain evidence="3 4">SMS4</strain>
    </source>
</reference>
<accession>A0ABT9I1R4</accession>
<dbReference type="InterPro" id="IPR011460">
    <property type="entry name" value="Lcl_C"/>
</dbReference>
<evidence type="ECO:0000313" key="4">
    <source>
        <dbReference type="Proteomes" id="UP001231109"/>
    </source>
</evidence>
<sequence length="432" mass="46750">MHRFAQGRRVVVVSTFLLFSFTSLIACNSDKSQTYTVNTEVNSGGNFSPASLTVNKGEAASFSLVLQPGYNLEDISGCFNIQQNVQVVTVPAVTANCTLKARVSIAAVDAFTLAPGDAELFLTWQASPVVDASYHIYLSETPDVASQLLTNAPSVKKYSSTNLNLHIVELLNDHSYYAVVTVVRAGMESAPSFELMATPEKFREGFSMAALNDTGVVNCSDFANHNSDCPVVGSPNQDAEVGRDALATKGLLPKIGSGNAGFDFTKLDNAGQPLPFSANNWQCVQDNNTGLTWLVTAMEPDERIYVWLNYNVRSNGGFAGYDDMNPPPGDPISNCNNELCYTLNFIAMANEQNYCGYSNWRLPSILELVSIADFGIPLGIDRNFFPDTSDQFYATSSVSEEAVKSVRFAFGPRIGSESKSNAVAARLVRSAD</sequence>
<dbReference type="Pfam" id="PF07603">
    <property type="entry name" value="Lcl_C"/>
    <property type="match status" value="1"/>
</dbReference>
<name>A0ABT9I1R4_9GAMM</name>
<dbReference type="Gene3D" id="2.60.40.10">
    <property type="entry name" value="Immunoglobulins"/>
    <property type="match status" value="1"/>
</dbReference>
<keyword evidence="4" id="KW-1185">Reference proteome</keyword>
<evidence type="ECO:0000256" key="1">
    <source>
        <dbReference type="SAM" id="SignalP"/>
    </source>
</evidence>
<feature type="chain" id="PRO_5045173427" evidence="1">
    <location>
        <begin position="26"/>
        <end position="432"/>
    </location>
</feature>
<gene>
    <name evidence="3" type="ORF">ORJ04_15360</name>
</gene>
<dbReference type="PROSITE" id="PS51257">
    <property type="entry name" value="PROKAR_LIPOPROTEIN"/>
    <property type="match status" value="1"/>
</dbReference>
<dbReference type="RefSeq" id="WP_305976696.1">
    <property type="nucleotide sequence ID" value="NZ_JAPJDZ010000045.1"/>
</dbReference>
<dbReference type="Proteomes" id="UP001231109">
    <property type="component" value="Unassembled WGS sequence"/>
</dbReference>
<proteinExistence type="predicted"/>
<dbReference type="EMBL" id="JAPJDZ010000045">
    <property type="protein sequence ID" value="MDP5137333.1"/>
    <property type="molecule type" value="Genomic_DNA"/>
</dbReference>
<evidence type="ECO:0000313" key="3">
    <source>
        <dbReference type="EMBL" id="MDP5137333.1"/>
    </source>
</evidence>
<keyword evidence="1" id="KW-0732">Signal</keyword>
<comment type="caution">
    <text evidence="3">The sequence shown here is derived from an EMBL/GenBank/DDBJ whole genome shotgun (WGS) entry which is preliminary data.</text>
</comment>
<organism evidence="3 4">
    <name type="scientific">Rheinheimera baltica</name>
    <dbReference type="NCBI Taxonomy" id="67576"/>
    <lineage>
        <taxon>Bacteria</taxon>
        <taxon>Pseudomonadati</taxon>
        <taxon>Pseudomonadota</taxon>
        <taxon>Gammaproteobacteria</taxon>
        <taxon>Chromatiales</taxon>
        <taxon>Chromatiaceae</taxon>
        <taxon>Rheinheimera</taxon>
    </lineage>
</organism>
<protein>
    <submittedName>
        <fullName evidence="3">DUF1566 domain-containing protein</fullName>
    </submittedName>
</protein>
<dbReference type="InterPro" id="IPR013783">
    <property type="entry name" value="Ig-like_fold"/>
</dbReference>